<dbReference type="AlphaFoldDB" id="A0A6J6BWF4"/>
<proteinExistence type="predicted"/>
<reference evidence="1" key="1">
    <citation type="submission" date="2020-05" db="EMBL/GenBank/DDBJ databases">
        <authorList>
            <person name="Chiriac C."/>
            <person name="Salcher M."/>
            <person name="Ghai R."/>
            <person name="Kavagutti S V."/>
        </authorList>
    </citation>
    <scope>NUCLEOTIDE SEQUENCE</scope>
</reference>
<organism evidence="1">
    <name type="scientific">freshwater metagenome</name>
    <dbReference type="NCBI Taxonomy" id="449393"/>
    <lineage>
        <taxon>unclassified sequences</taxon>
        <taxon>metagenomes</taxon>
        <taxon>ecological metagenomes</taxon>
    </lineage>
</organism>
<sequence length="106" mass="10809">MANGSDGAASALTVNATRPLMTCPSTPTRRHRAVLTPVRLGGREKTIAFVVAPYVGGARATRTPSDPTSSAVADASGSSFLNISDHVVGATSSVEPSTGLLESREL</sequence>
<accession>A0A6J6BWF4</accession>
<name>A0A6J6BWF4_9ZZZZ</name>
<protein>
    <submittedName>
        <fullName evidence="1">Unannotated protein</fullName>
    </submittedName>
</protein>
<dbReference type="EMBL" id="CAEZSE010000190">
    <property type="protein sequence ID" value="CAB4542593.1"/>
    <property type="molecule type" value="Genomic_DNA"/>
</dbReference>
<gene>
    <name evidence="1" type="ORF">UFOPK1353_01019</name>
</gene>
<evidence type="ECO:0000313" key="1">
    <source>
        <dbReference type="EMBL" id="CAB4542593.1"/>
    </source>
</evidence>